<evidence type="ECO:0000256" key="8">
    <source>
        <dbReference type="ARBA" id="ARBA00049229"/>
    </source>
</evidence>
<comment type="catalytic activity">
    <reaction evidence="6">
        <text>L-valine + 2-oxoglutarate = 3-methyl-2-oxobutanoate + L-glutamate</text>
        <dbReference type="Rhea" id="RHEA:24813"/>
        <dbReference type="ChEBI" id="CHEBI:11851"/>
        <dbReference type="ChEBI" id="CHEBI:16810"/>
        <dbReference type="ChEBI" id="CHEBI:29985"/>
        <dbReference type="ChEBI" id="CHEBI:57762"/>
        <dbReference type="EC" id="2.6.1.42"/>
    </reaction>
</comment>
<keyword evidence="9" id="KW-0032">Aminotransferase</keyword>
<dbReference type="InterPro" id="IPR050571">
    <property type="entry name" value="Class-IV_PLP-Dep_Aminotrnsfr"/>
</dbReference>
<evidence type="ECO:0000256" key="6">
    <source>
        <dbReference type="ARBA" id="ARBA00048212"/>
    </source>
</evidence>
<reference evidence="9 10" key="1">
    <citation type="journal article" date="2015" name="Stand. Genomic Sci.">
        <title>Complete genome sequence and description of Salinispira pacifica gen. nov., sp. nov., a novel spirochaete isolated form a hypersaline microbial mat.</title>
        <authorList>
            <person name="Ben Hania W."/>
            <person name="Joseph M."/>
            <person name="Schumann P."/>
            <person name="Bunk B."/>
            <person name="Fiebig A."/>
            <person name="Sproer C."/>
            <person name="Klenk H.P."/>
            <person name="Fardeau M.L."/>
            <person name="Spring S."/>
        </authorList>
    </citation>
    <scope>NUCLEOTIDE SEQUENCE [LARGE SCALE GENOMIC DNA]</scope>
    <source>
        <strain evidence="9 10">L21-RPul-D2</strain>
    </source>
</reference>
<dbReference type="GO" id="GO:0046394">
    <property type="term" value="P:carboxylic acid biosynthetic process"/>
    <property type="evidence" value="ECO:0007669"/>
    <property type="project" value="UniProtKB-ARBA"/>
</dbReference>
<protein>
    <recommendedName>
        <fullName evidence="5">branched-chain-amino-acid transaminase</fullName>
        <ecNumber evidence="5">2.6.1.42</ecNumber>
    </recommendedName>
</protein>
<dbReference type="SUPFAM" id="SSF56752">
    <property type="entry name" value="D-aminoacid aminotransferase-like PLP-dependent enzymes"/>
    <property type="match status" value="1"/>
</dbReference>
<evidence type="ECO:0000256" key="7">
    <source>
        <dbReference type="ARBA" id="ARBA00048798"/>
    </source>
</evidence>
<comment type="catalytic activity">
    <reaction evidence="8">
        <text>L-leucine + 2-oxoglutarate = 4-methyl-2-oxopentanoate + L-glutamate</text>
        <dbReference type="Rhea" id="RHEA:18321"/>
        <dbReference type="ChEBI" id="CHEBI:16810"/>
        <dbReference type="ChEBI" id="CHEBI:17865"/>
        <dbReference type="ChEBI" id="CHEBI:29985"/>
        <dbReference type="ChEBI" id="CHEBI:57427"/>
        <dbReference type="EC" id="2.6.1.42"/>
    </reaction>
</comment>
<keyword evidence="9" id="KW-0808">Transferase</keyword>
<dbReference type="InterPro" id="IPR043132">
    <property type="entry name" value="BCAT-like_C"/>
</dbReference>
<dbReference type="PANTHER" id="PTHR42743:SF11">
    <property type="entry name" value="AMINODEOXYCHORISMATE LYASE"/>
    <property type="match status" value="1"/>
</dbReference>
<dbReference type="PANTHER" id="PTHR42743">
    <property type="entry name" value="AMINO-ACID AMINOTRANSFERASE"/>
    <property type="match status" value="1"/>
</dbReference>
<dbReference type="Proteomes" id="UP000018680">
    <property type="component" value="Chromosome"/>
</dbReference>
<keyword evidence="10" id="KW-1185">Reference proteome</keyword>
<evidence type="ECO:0000313" key="9">
    <source>
        <dbReference type="EMBL" id="AHC16815.1"/>
    </source>
</evidence>
<sequence length="292" mass="33419">MSSSGGQEIKYAVVNGTVRPLDEPQIFLNDSYYANGIGVYETLRFRHARLYFLSEHIHRLHQSAEIIGITGLPEESEIRRHLQLLIRENRLVSSNIKVLLLKNSRGCDLYMYPVEIPPLKGNQDPDFPEPIGVDLAAYRGERHFPRAKSLSMLLSTRALEHAREWGCWDSVLIDRRDLMLEGSRANLYWLEEDGLYSPPEDSILSGVTRMNFRKSLEKHGIGMKEGLLSYDDFLARPRPLLMTSTSIAVQPVKRFIDLDGNTLELPVDGRTDEYARMYGEYLRSYGRSLNNA</sequence>
<dbReference type="InterPro" id="IPR001544">
    <property type="entry name" value="Aminotrans_IV"/>
</dbReference>
<dbReference type="InterPro" id="IPR036038">
    <property type="entry name" value="Aminotransferase-like"/>
</dbReference>
<dbReference type="eggNOG" id="COG0115">
    <property type="taxonomic scope" value="Bacteria"/>
</dbReference>
<name>V5WMD9_9SPIO</name>
<dbReference type="OrthoDB" id="368215at2"/>
<dbReference type="EC" id="2.6.1.42" evidence="5"/>
<dbReference type="GO" id="GO:0052655">
    <property type="term" value="F:L-valine-2-oxoglutarate transaminase activity"/>
    <property type="evidence" value="ECO:0007669"/>
    <property type="project" value="RHEA"/>
</dbReference>
<comment type="pathway">
    <text evidence="1">Amino-acid biosynthesis; L-isoleucine biosynthesis; L-isoleucine from 2-oxobutanoate: step 4/4.</text>
</comment>
<evidence type="ECO:0000256" key="2">
    <source>
        <dbReference type="ARBA" id="ARBA00004931"/>
    </source>
</evidence>
<evidence type="ECO:0000256" key="3">
    <source>
        <dbReference type="ARBA" id="ARBA00005072"/>
    </source>
</evidence>
<dbReference type="Gene3D" id="3.30.470.10">
    <property type="match status" value="1"/>
</dbReference>
<comment type="pathway">
    <text evidence="3">Amino-acid biosynthesis; L-leucine biosynthesis; L-leucine from 3-methyl-2-oxobutanoate: step 4/4.</text>
</comment>
<evidence type="ECO:0000313" key="10">
    <source>
        <dbReference type="Proteomes" id="UP000018680"/>
    </source>
</evidence>
<dbReference type="GO" id="GO:0052654">
    <property type="term" value="F:L-leucine-2-oxoglutarate transaminase activity"/>
    <property type="evidence" value="ECO:0007669"/>
    <property type="project" value="RHEA"/>
</dbReference>
<comment type="pathway">
    <text evidence="2">Amino-acid biosynthesis; L-valine biosynthesis; L-valine from pyruvate: step 4/4.</text>
</comment>
<accession>V5WMD9</accession>
<organism evidence="9 10">
    <name type="scientific">Salinispira pacifica</name>
    <dbReference type="NCBI Taxonomy" id="1307761"/>
    <lineage>
        <taxon>Bacteria</taxon>
        <taxon>Pseudomonadati</taxon>
        <taxon>Spirochaetota</taxon>
        <taxon>Spirochaetia</taxon>
        <taxon>Spirochaetales</taxon>
        <taxon>Spirochaetaceae</taxon>
        <taxon>Salinispira</taxon>
    </lineage>
</organism>
<evidence type="ECO:0000256" key="1">
    <source>
        <dbReference type="ARBA" id="ARBA00004824"/>
    </source>
</evidence>
<proteinExistence type="inferred from homology"/>
<evidence type="ECO:0000256" key="4">
    <source>
        <dbReference type="ARBA" id="ARBA00009320"/>
    </source>
</evidence>
<dbReference type="AlphaFoldDB" id="V5WMD9"/>
<comment type="catalytic activity">
    <reaction evidence="7">
        <text>L-isoleucine + 2-oxoglutarate = (S)-3-methyl-2-oxopentanoate + L-glutamate</text>
        <dbReference type="Rhea" id="RHEA:24801"/>
        <dbReference type="ChEBI" id="CHEBI:16810"/>
        <dbReference type="ChEBI" id="CHEBI:29985"/>
        <dbReference type="ChEBI" id="CHEBI:35146"/>
        <dbReference type="ChEBI" id="CHEBI:58045"/>
        <dbReference type="EC" id="2.6.1.42"/>
    </reaction>
</comment>
<dbReference type="STRING" id="1307761.L21SP2_3479"/>
<evidence type="ECO:0000256" key="5">
    <source>
        <dbReference type="ARBA" id="ARBA00013053"/>
    </source>
</evidence>
<dbReference type="GO" id="GO:0052656">
    <property type="term" value="F:L-isoleucine-2-oxoglutarate transaminase activity"/>
    <property type="evidence" value="ECO:0007669"/>
    <property type="project" value="RHEA"/>
</dbReference>
<dbReference type="RefSeq" id="WP_024269701.1">
    <property type="nucleotide sequence ID" value="NC_023035.1"/>
</dbReference>
<dbReference type="HOGENOM" id="CLU_952795_0_0_12"/>
<comment type="similarity">
    <text evidence="4">Belongs to the class-IV pyridoxal-phosphate-dependent aminotransferase family.</text>
</comment>
<dbReference type="InterPro" id="IPR043131">
    <property type="entry name" value="BCAT-like_N"/>
</dbReference>
<gene>
    <name evidence="9" type="ORF">L21SP2_3479</name>
</gene>
<dbReference type="Gene3D" id="3.20.10.10">
    <property type="entry name" value="D-amino Acid Aminotransferase, subunit A, domain 2"/>
    <property type="match status" value="1"/>
</dbReference>
<dbReference type="EMBL" id="CP006939">
    <property type="protein sequence ID" value="AHC16815.1"/>
    <property type="molecule type" value="Genomic_DNA"/>
</dbReference>
<dbReference type="Pfam" id="PF01063">
    <property type="entry name" value="Aminotran_4"/>
    <property type="match status" value="1"/>
</dbReference>
<dbReference type="KEGG" id="slr:L21SP2_3479"/>